<evidence type="ECO:0000256" key="3">
    <source>
        <dbReference type="ARBA" id="ARBA00023150"/>
    </source>
</evidence>
<dbReference type="SUPFAM" id="SSF53383">
    <property type="entry name" value="PLP-dependent transferases"/>
    <property type="match status" value="1"/>
</dbReference>
<dbReference type="PANTHER" id="PTHR14237">
    <property type="entry name" value="MOLYBDOPTERIN COFACTOR SULFURASE MOSC"/>
    <property type="match status" value="1"/>
</dbReference>
<gene>
    <name evidence="4" type="primary">hxB</name>
    <name evidence="6" type="ORF">B9Z19DRAFT_1009049</name>
</gene>
<dbReference type="Pfam" id="PF03473">
    <property type="entry name" value="MOSC"/>
    <property type="match status" value="1"/>
</dbReference>
<feature type="modified residue" description="N6-(pyridoxal phosphate)lysine" evidence="4">
    <location>
        <position position="231"/>
    </location>
</feature>
<evidence type="ECO:0000313" key="7">
    <source>
        <dbReference type="Proteomes" id="UP000244722"/>
    </source>
</evidence>
<name>A0A2T6ZAR5_TUBBO</name>
<dbReference type="AlphaFoldDB" id="A0A2T6ZAR5"/>
<evidence type="ECO:0000259" key="5">
    <source>
        <dbReference type="PROSITE" id="PS51340"/>
    </source>
</evidence>
<dbReference type="GO" id="GO:0030151">
    <property type="term" value="F:molybdenum ion binding"/>
    <property type="evidence" value="ECO:0007669"/>
    <property type="project" value="UniProtKB-UniRule"/>
</dbReference>
<dbReference type="SUPFAM" id="SSF141673">
    <property type="entry name" value="MOSC N-terminal domain-like"/>
    <property type="match status" value="1"/>
</dbReference>
<dbReference type="PANTHER" id="PTHR14237:SF80">
    <property type="entry name" value="MOLYBDENUM COFACTOR SULFURASE"/>
    <property type="match status" value="1"/>
</dbReference>
<proteinExistence type="inferred from homology"/>
<keyword evidence="1 4" id="KW-0808">Transferase</keyword>
<dbReference type="SUPFAM" id="SSF50800">
    <property type="entry name" value="PK beta-barrel domain-like"/>
    <property type="match status" value="1"/>
</dbReference>
<sequence>MASRRDSLLKHAIADGYNPLVEGLRATEYPQLNEITYLDHAGTTLYATSLIHSFSEDLCANLYGNPHSPSPSSQKTTKRIDDIRHRVLHLFNADPEQFDIVFCANATAGMKLVLEAFTAQEGGFEYRYHVDAHTSLVGVRELANEATCFSSDAEVEIWLKGICADSSGLFGWPAQSNFSGRRLPRDWAVRLRDNRPGWYSLLDAAALVTSAPLDLSDARAAPDFTVLSFYKMFGFPDLGALIIRKGSADILQSRRYFGGGTVDAVVSRNRNFHARKAGSIHAHLEDGTLAFHSILALDIAISTHKRLYGSFDNISRHAFSLTQIAHSLLSELAHGNRRKLCQIYTSGGHISSVTQGPIIAFNMQRADGSWIGYAEVEKLASVKNIHIRTGGMCNPGGIETSVGLEPWEIEQNYLAGHRCWDEQDVMHGKPTGAIRVSLGAMSTIDDLIVFVTFLEEFYLDKEPVSLALQGPPIGKSEAVVESLTIYPIKSCGGFNIPPGECWEIRPHGFAWDREWCLVHLGTGSAIDQKRYNKMALIRPRVDLISGYLEVYLHNSSAAPLKIPLSLAPSASCTLKSSRSRVCGDEIAALTYTSPHITDFFTSAVGVPCTLARFPAVSENRHFKPRLKASSFIQEKEGRIAPILLSNESPILLINSSSIDKLNETIRSTGGKLAKPEVFRGNIVVRETTVANRAYAEDFWKHVKIGQEYFQLLGPCRRCHMVCVDQETAEKNEEPYVTLVKTRRIDGRVLFGQHAMHLPLQNGSRVPGIRVGDVVRVWQDGDGEEVNEDCLAGQVGVA</sequence>
<keyword evidence="3 4" id="KW-0501">Molybdenum cofactor biosynthesis</keyword>
<accession>A0A2T6ZAR5</accession>
<evidence type="ECO:0000313" key="6">
    <source>
        <dbReference type="EMBL" id="PUU72575.1"/>
    </source>
</evidence>
<dbReference type="InterPro" id="IPR028886">
    <property type="entry name" value="MoCo_sulfurase"/>
</dbReference>
<dbReference type="InterPro" id="IPR000192">
    <property type="entry name" value="Aminotrans_V_dom"/>
</dbReference>
<dbReference type="OrthoDB" id="10264306at2759"/>
<comment type="function">
    <text evidence="4">Sulfurates the molybdenum cofactor. Sulfation of molybdenum is essential for xanthine dehydrogenase (XDH) and aldehyde oxidase (ADO) enzymes in which molybdenum cofactor is liganded by 1 oxygen and 1 sulfur atom in active form.</text>
</comment>
<dbReference type="Pfam" id="PF03476">
    <property type="entry name" value="MOSC_N"/>
    <property type="match status" value="1"/>
</dbReference>
<dbReference type="InterPro" id="IPR005302">
    <property type="entry name" value="MoCF_Sase_C"/>
</dbReference>
<keyword evidence="2 4" id="KW-0663">Pyridoxal phosphate</keyword>
<comment type="caution">
    <text evidence="6">The sequence shown here is derived from an EMBL/GenBank/DDBJ whole genome shotgun (WGS) entry which is preliminary data.</text>
</comment>
<keyword evidence="7" id="KW-1185">Reference proteome</keyword>
<organism evidence="6 7">
    <name type="scientific">Tuber borchii</name>
    <name type="common">White truffle</name>
    <dbReference type="NCBI Taxonomy" id="42251"/>
    <lineage>
        <taxon>Eukaryota</taxon>
        <taxon>Fungi</taxon>
        <taxon>Dikarya</taxon>
        <taxon>Ascomycota</taxon>
        <taxon>Pezizomycotina</taxon>
        <taxon>Pezizomycetes</taxon>
        <taxon>Pezizales</taxon>
        <taxon>Tuberaceae</taxon>
        <taxon>Tuber</taxon>
    </lineage>
</organism>
<feature type="active site" evidence="4">
    <location>
        <position position="393"/>
    </location>
</feature>
<dbReference type="PROSITE" id="PS51340">
    <property type="entry name" value="MOSC"/>
    <property type="match status" value="1"/>
</dbReference>
<dbReference type="InterPro" id="IPR015424">
    <property type="entry name" value="PyrdxlP-dep_Trfase"/>
</dbReference>
<evidence type="ECO:0000256" key="2">
    <source>
        <dbReference type="ARBA" id="ARBA00022898"/>
    </source>
</evidence>
<comment type="similarity">
    <text evidence="4">Belongs to the class-V pyridoxal-phosphate-dependent aminotransferase family. MOCOS subfamily.</text>
</comment>
<dbReference type="GO" id="GO:0030170">
    <property type="term" value="F:pyridoxal phosphate binding"/>
    <property type="evidence" value="ECO:0007669"/>
    <property type="project" value="UniProtKB-UniRule"/>
</dbReference>
<evidence type="ECO:0000256" key="1">
    <source>
        <dbReference type="ARBA" id="ARBA00022679"/>
    </source>
</evidence>
<dbReference type="InterPro" id="IPR015421">
    <property type="entry name" value="PyrdxlP-dep_Trfase_major"/>
</dbReference>
<dbReference type="HAMAP" id="MF_03050">
    <property type="entry name" value="MOCOS"/>
    <property type="match status" value="1"/>
</dbReference>
<dbReference type="InterPro" id="IPR011037">
    <property type="entry name" value="Pyrv_Knase-like_insert_dom_sf"/>
</dbReference>
<comment type="catalytic activity">
    <reaction evidence="4">
        <text>Mo-molybdopterin + L-cysteine + AH2 = thio-Mo-molybdopterin + L-alanine + A + H2O</text>
        <dbReference type="Rhea" id="RHEA:42636"/>
        <dbReference type="ChEBI" id="CHEBI:13193"/>
        <dbReference type="ChEBI" id="CHEBI:15377"/>
        <dbReference type="ChEBI" id="CHEBI:17499"/>
        <dbReference type="ChEBI" id="CHEBI:35235"/>
        <dbReference type="ChEBI" id="CHEBI:57972"/>
        <dbReference type="ChEBI" id="CHEBI:71302"/>
        <dbReference type="ChEBI" id="CHEBI:82685"/>
        <dbReference type="EC" id="2.8.1.9"/>
    </reaction>
</comment>
<dbReference type="GO" id="GO:0016829">
    <property type="term" value="F:lyase activity"/>
    <property type="evidence" value="ECO:0007669"/>
    <property type="project" value="UniProtKB-UniRule"/>
</dbReference>
<dbReference type="Pfam" id="PF00266">
    <property type="entry name" value="Aminotran_5"/>
    <property type="match status" value="1"/>
</dbReference>
<dbReference type="GO" id="GO:0008265">
    <property type="term" value="F:molybdenum cofactor sulfurtransferase activity"/>
    <property type="evidence" value="ECO:0007669"/>
    <property type="project" value="UniProtKB-UniRule"/>
</dbReference>
<evidence type="ECO:0000256" key="4">
    <source>
        <dbReference type="HAMAP-Rule" id="MF_03050"/>
    </source>
</evidence>
<dbReference type="EC" id="2.8.1.9" evidence="4"/>
<dbReference type="Gene3D" id="3.40.640.10">
    <property type="entry name" value="Type I PLP-dependent aspartate aminotransferase-like (Major domain)"/>
    <property type="match status" value="1"/>
</dbReference>
<dbReference type="STRING" id="42251.A0A2T6ZAR5"/>
<comment type="cofactor">
    <cofactor evidence="4">
        <name>pyridoxal 5'-phosphate</name>
        <dbReference type="ChEBI" id="CHEBI:597326"/>
    </cofactor>
</comment>
<dbReference type="GO" id="GO:0006777">
    <property type="term" value="P:Mo-molybdopterin cofactor biosynthetic process"/>
    <property type="evidence" value="ECO:0007669"/>
    <property type="project" value="UniProtKB-UniRule"/>
</dbReference>
<dbReference type="EMBL" id="NESQ01000502">
    <property type="protein sequence ID" value="PUU72575.1"/>
    <property type="molecule type" value="Genomic_DNA"/>
</dbReference>
<reference evidence="6 7" key="1">
    <citation type="submission" date="2017-04" db="EMBL/GenBank/DDBJ databases">
        <title>Draft genome sequence of Tuber borchii Vittad., a whitish edible truffle.</title>
        <authorList>
            <consortium name="DOE Joint Genome Institute"/>
            <person name="Murat C."/>
            <person name="Kuo A."/>
            <person name="Barry K.W."/>
            <person name="Clum A."/>
            <person name="Dockter R.B."/>
            <person name="Fauchery L."/>
            <person name="Iotti M."/>
            <person name="Kohler A."/>
            <person name="Labutti K."/>
            <person name="Lindquist E.A."/>
            <person name="Lipzen A."/>
            <person name="Ohm R.A."/>
            <person name="Wang M."/>
            <person name="Grigoriev I.V."/>
            <person name="Zambonelli A."/>
            <person name="Martin F.M."/>
        </authorList>
    </citation>
    <scope>NUCLEOTIDE SEQUENCE [LARGE SCALE GENOMIC DNA]</scope>
    <source>
        <strain evidence="6 7">Tbo3840</strain>
    </source>
</reference>
<protein>
    <recommendedName>
        <fullName evidence="4">Molybdenum cofactor sulfurase</fullName>
        <shortName evidence="4">MCS</shortName>
        <shortName evidence="4">MOS</shortName>
        <shortName evidence="4">MoCo sulfurase</shortName>
        <ecNumber evidence="4">2.8.1.9</ecNumber>
    </recommendedName>
    <alternativeName>
        <fullName evidence="4">Molybdenum cofactor sulfurtransferase</fullName>
    </alternativeName>
</protein>
<dbReference type="InterPro" id="IPR005303">
    <property type="entry name" value="MOCOS_middle"/>
</dbReference>
<dbReference type="Proteomes" id="UP000244722">
    <property type="component" value="Unassembled WGS sequence"/>
</dbReference>
<feature type="domain" description="MOSC" evidence="5">
    <location>
        <begin position="626"/>
        <end position="777"/>
    </location>
</feature>